<dbReference type="OrthoDB" id="6077660at2759"/>
<sequence>MRREFRTREESKIAAMLFPLIFVALLSAAASQSCQNTAPLCGASPGWPLLSMCNDHDYVFASCPEFCGQCTCASDPRGPCYNGGIRGGNPANYNERTCDCNCVGAWTGDLCQYCSLTCVHGNLDSSTCTCSCAPGWDGNTCSDVCADSSTLCGANPGWPTVASCSLQPVLFTCLFLRLFVYQDVCADSSALCGANPGWPTVASCSVDYVAESCHLFCGVCSGGSGVVTQPTTTTQTTTKATTTPPPCDWQVVFEVRPGVGDWAVDAWSSDHAHTAHFKSPLVDMWGTLGVKRVKVSLFQGAEVRELIFNGANSDKFSWFSKDRLMTSPWADLPTEPNNFFSVDGETNPNSRRTWFINRNYDGCPNDAGWLVVAENGPQGGCDWEKAPAGPTVLYSKKSTYVNWTSGGADIGVADRMVISIDTCSR</sequence>
<evidence type="ECO:0000313" key="2">
    <source>
        <dbReference type="EMBL" id="CAH1226496.1"/>
    </source>
</evidence>
<evidence type="ECO:0000313" key="3">
    <source>
        <dbReference type="Proteomes" id="UP000838412"/>
    </source>
</evidence>
<reference evidence="2" key="1">
    <citation type="submission" date="2022-01" db="EMBL/GenBank/DDBJ databases">
        <authorList>
            <person name="Braso-Vives M."/>
        </authorList>
    </citation>
    <scope>NUCLEOTIDE SEQUENCE</scope>
</reference>
<protein>
    <submittedName>
        <fullName evidence="2">CLEC18B protein</fullName>
    </submittedName>
</protein>
<evidence type="ECO:0000256" key="1">
    <source>
        <dbReference type="SAM" id="SignalP"/>
    </source>
</evidence>
<proteinExistence type="predicted"/>
<keyword evidence="1" id="KW-0732">Signal</keyword>
<dbReference type="EMBL" id="OV696686">
    <property type="protein sequence ID" value="CAH1226496.1"/>
    <property type="molecule type" value="Genomic_DNA"/>
</dbReference>
<feature type="signal peptide" evidence="1">
    <location>
        <begin position="1"/>
        <end position="31"/>
    </location>
</feature>
<dbReference type="Proteomes" id="UP000838412">
    <property type="component" value="Chromosome 1"/>
</dbReference>
<dbReference type="PROSITE" id="PS51257">
    <property type="entry name" value="PROKAR_LIPOPROTEIN"/>
    <property type="match status" value="1"/>
</dbReference>
<dbReference type="AlphaFoldDB" id="A0A8J9YPC0"/>
<accession>A0A8J9YPC0</accession>
<feature type="chain" id="PRO_5035442108" evidence="1">
    <location>
        <begin position="32"/>
        <end position="425"/>
    </location>
</feature>
<keyword evidence="3" id="KW-1185">Reference proteome</keyword>
<organism evidence="2 3">
    <name type="scientific">Branchiostoma lanceolatum</name>
    <name type="common">Common lancelet</name>
    <name type="synonym">Amphioxus lanceolatum</name>
    <dbReference type="NCBI Taxonomy" id="7740"/>
    <lineage>
        <taxon>Eukaryota</taxon>
        <taxon>Metazoa</taxon>
        <taxon>Chordata</taxon>
        <taxon>Cephalochordata</taxon>
        <taxon>Leptocardii</taxon>
        <taxon>Amphioxiformes</taxon>
        <taxon>Branchiostomatidae</taxon>
        <taxon>Branchiostoma</taxon>
    </lineage>
</organism>
<gene>
    <name evidence="2" type="primary">CLEC18B</name>
    <name evidence="2" type="ORF">BLAG_LOCUS297</name>
</gene>
<name>A0A8J9YPC0_BRALA</name>